<feature type="compositionally biased region" description="Polar residues" evidence="1">
    <location>
        <begin position="235"/>
        <end position="248"/>
    </location>
</feature>
<protein>
    <submittedName>
        <fullName evidence="2">Uncharacterized protein</fullName>
    </submittedName>
</protein>
<reference evidence="2" key="1">
    <citation type="journal article" date="2021" name="J Fungi (Basel)">
        <title>Virulence traits and population genomics of the black yeast Aureobasidium melanogenum.</title>
        <authorList>
            <person name="Cernosa A."/>
            <person name="Sun X."/>
            <person name="Gostincar C."/>
            <person name="Fang C."/>
            <person name="Gunde-Cimerman N."/>
            <person name="Song Z."/>
        </authorList>
    </citation>
    <scope>NUCLEOTIDE SEQUENCE</scope>
    <source>
        <strain evidence="2">EXF-8016</strain>
    </source>
</reference>
<sequence length="390" mass="43328">MPRNKHKDIYTCLSPLSDPGNHGSDPTKSLQVAPFRSESNSIWIGYHDKSSKKYLGVFPSLDEVLDRCRRNSAAGGSNTLFPRFRTSIQLEHGVVPDQDCPGSYLRHVCCVSCQDGSRDCEDLILNSIPVEMDDSSSRYEKVFLLIYKFYLKGEQMVALVHHISAGKFFFQKTDGSLSKVFCLDSKHGCIGLLPRPTTQDSEYDSDTSSLTQFDCAEDENSTEARVSLRVSLQSNQENQLQEPTNTIVAPSPQTPLLPQGLPAPPRVRGRVVIDMTDEDDPSPIKPENTEHAEHMMAPGPYETPTATPVSTPSIAPSEDFSFTAHFGPDPLAEEYGRITTQICQEYSMRVFALAEVKDLIQRMKQAVKADDRPALCRAYGALQAFLITVE</sequence>
<dbReference type="Proteomes" id="UP000767238">
    <property type="component" value="Unassembled WGS sequence"/>
</dbReference>
<evidence type="ECO:0000256" key="1">
    <source>
        <dbReference type="SAM" id="MobiDB-lite"/>
    </source>
</evidence>
<comment type="caution">
    <text evidence="2">The sequence shown here is derived from an EMBL/GenBank/DDBJ whole genome shotgun (WGS) entry which is preliminary data.</text>
</comment>
<dbReference type="AlphaFoldDB" id="A0A9P8GNY1"/>
<proteinExistence type="predicted"/>
<organism evidence="2 3">
    <name type="scientific">Aureobasidium melanogenum</name>
    <name type="common">Aureobasidium pullulans var. melanogenum</name>
    <dbReference type="NCBI Taxonomy" id="46634"/>
    <lineage>
        <taxon>Eukaryota</taxon>
        <taxon>Fungi</taxon>
        <taxon>Dikarya</taxon>
        <taxon>Ascomycota</taxon>
        <taxon>Pezizomycotina</taxon>
        <taxon>Dothideomycetes</taxon>
        <taxon>Dothideomycetidae</taxon>
        <taxon>Dothideales</taxon>
        <taxon>Saccotheciaceae</taxon>
        <taxon>Aureobasidium</taxon>
    </lineage>
</organism>
<gene>
    <name evidence="2" type="ORF">KCV03_g777</name>
</gene>
<feature type="non-terminal residue" evidence="2">
    <location>
        <position position="1"/>
    </location>
</feature>
<accession>A0A9P8GNY1</accession>
<name>A0A9P8GNY1_AURME</name>
<evidence type="ECO:0000313" key="2">
    <source>
        <dbReference type="EMBL" id="KAH0234656.1"/>
    </source>
</evidence>
<feature type="region of interest" description="Disordered" evidence="1">
    <location>
        <begin position="235"/>
        <end position="266"/>
    </location>
</feature>
<dbReference type="OrthoDB" id="3864387at2759"/>
<dbReference type="EMBL" id="JAHFYH010000003">
    <property type="protein sequence ID" value="KAH0234656.1"/>
    <property type="molecule type" value="Genomic_DNA"/>
</dbReference>
<evidence type="ECO:0000313" key="3">
    <source>
        <dbReference type="Proteomes" id="UP000767238"/>
    </source>
</evidence>
<reference evidence="2" key="2">
    <citation type="submission" date="2021-08" db="EMBL/GenBank/DDBJ databases">
        <authorList>
            <person name="Gostincar C."/>
            <person name="Sun X."/>
            <person name="Song Z."/>
            <person name="Gunde-Cimerman N."/>
        </authorList>
    </citation>
    <scope>NUCLEOTIDE SEQUENCE</scope>
    <source>
        <strain evidence="2">EXF-8016</strain>
    </source>
</reference>